<evidence type="ECO:0000313" key="1">
    <source>
        <dbReference type="EMBL" id="GAI35674.1"/>
    </source>
</evidence>
<sequence>EIMIEIDPRHRILDALGVFARQVSHMSHRGHDHIV</sequence>
<reference evidence="1" key="1">
    <citation type="journal article" date="2014" name="Front. Microbiol.">
        <title>High frequency of phylogenetically diverse reductive dehalogenase-homologous genes in deep subseafloor sedimentary metagenomes.</title>
        <authorList>
            <person name="Kawai M."/>
            <person name="Futagami T."/>
            <person name="Toyoda A."/>
            <person name="Takaki Y."/>
            <person name="Nishi S."/>
            <person name="Hori S."/>
            <person name="Arai W."/>
            <person name="Tsubouchi T."/>
            <person name="Morono Y."/>
            <person name="Uchiyama I."/>
            <person name="Ito T."/>
            <person name="Fujiyama A."/>
            <person name="Inagaki F."/>
            <person name="Takami H."/>
        </authorList>
    </citation>
    <scope>NUCLEOTIDE SEQUENCE</scope>
    <source>
        <strain evidence="1">Expedition CK06-06</strain>
    </source>
</reference>
<comment type="caution">
    <text evidence="1">The sequence shown here is derived from an EMBL/GenBank/DDBJ whole genome shotgun (WGS) entry which is preliminary data.</text>
</comment>
<name>X1PXJ2_9ZZZZ</name>
<gene>
    <name evidence="1" type="ORF">S06H3_40213</name>
</gene>
<dbReference type="AlphaFoldDB" id="X1PXJ2"/>
<feature type="non-terminal residue" evidence="1">
    <location>
        <position position="1"/>
    </location>
</feature>
<accession>X1PXJ2</accession>
<organism evidence="1">
    <name type="scientific">marine sediment metagenome</name>
    <dbReference type="NCBI Taxonomy" id="412755"/>
    <lineage>
        <taxon>unclassified sequences</taxon>
        <taxon>metagenomes</taxon>
        <taxon>ecological metagenomes</taxon>
    </lineage>
</organism>
<proteinExistence type="predicted"/>
<dbReference type="EMBL" id="BARV01024659">
    <property type="protein sequence ID" value="GAI35674.1"/>
    <property type="molecule type" value="Genomic_DNA"/>
</dbReference>
<protein>
    <submittedName>
        <fullName evidence="1">Uncharacterized protein</fullName>
    </submittedName>
</protein>